<dbReference type="Pfam" id="PF25956">
    <property type="entry name" value="DUF7993"/>
    <property type="match status" value="1"/>
</dbReference>
<evidence type="ECO:0000259" key="2">
    <source>
        <dbReference type="Pfam" id="PF25956"/>
    </source>
</evidence>
<dbReference type="STRING" id="553469.SAMN04487947_2702"/>
<dbReference type="RefSeq" id="WP_089808439.1">
    <property type="nucleotide sequence ID" value="NZ_FOYT01000002.1"/>
</dbReference>
<gene>
    <name evidence="3" type="ORF">SAMN04487947_2702</name>
</gene>
<evidence type="ECO:0000313" key="3">
    <source>
        <dbReference type="EMBL" id="SFR60054.1"/>
    </source>
</evidence>
<feature type="domain" description="DUF7993" evidence="2">
    <location>
        <begin position="1"/>
        <end position="121"/>
    </location>
</feature>
<evidence type="ECO:0000256" key="1">
    <source>
        <dbReference type="SAM" id="MobiDB-lite"/>
    </source>
</evidence>
<dbReference type="Proteomes" id="UP000198531">
    <property type="component" value="Unassembled WGS sequence"/>
</dbReference>
<keyword evidence="4" id="KW-1185">Reference proteome</keyword>
<organism evidence="3 4">
    <name type="scientific">Halogeometricum rufum</name>
    <dbReference type="NCBI Taxonomy" id="553469"/>
    <lineage>
        <taxon>Archaea</taxon>
        <taxon>Methanobacteriati</taxon>
        <taxon>Methanobacteriota</taxon>
        <taxon>Stenosarchaea group</taxon>
        <taxon>Halobacteria</taxon>
        <taxon>Halobacteriales</taxon>
        <taxon>Haloferacaceae</taxon>
        <taxon>Halogeometricum</taxon>
    </lineage>
</organism>
<dbReference type="AlphaFoldDB" id="A0A1I6I071"/>
<protein>
    <recommendedName>
        <fullName evidence="2">DUF7993 domain-containing protein</fullName>
    </recommendedName>
</protein>
<proteinExistence type="predicted"/>
<sequence length="123" mass="13556">MVEDRLTHGKRIAQLVASEVTGHERSLSSLSVTESDPDVDPTEDGAFAYAVEREGERVAEVYVHPDRARVEFLVEQEAVAAAAEREGLRVRPKAVRPPRTLVFVEDGAQVKWLLPALRAVADP</sequence>
<evidence type="ECO:0000313" key="4">
    <source>
        <dbReference type="Proteomes" id="UP000198531"/>
    </source>
</evidence>
<feature type="region of interest" description="Disordered" evidence="1">
    <location>
        <begin position="24"/>
        <end position="43"/>
    </location>
</feature>
<dbReference type="OrthoDB" id="242585at2157"/>
<reference evidence="4" key="1">
    <citation type="submission" date="2016-10" db="EMBL/GenBank/DDBJ databases">
        <authorList>
            <person name="Varghese N."/>
            <person name="Submissions S."/>
        </authorList>
    </citation>
    <scope>NUCLEOTIDE SEQUENCE [LARGE SCALE GENOMIC DNA]</scope>
    <source>
        <strain evidence="4">CGMCC 1.7736</strain>
    </source>
</reference>
<dbReference type="InterPro" id="IPR058306">
    <property type="entry name" value="DUF7993"/>
</dbReference>
<accession>A0A1I6I071</accession>
<name>A0A1I6I071_9EURY</name>
<dbReference type="EMBL" id="FOYT01000002">
    <property type="protein sequence ID" value="SFR60054.1"/>
    <property type="molecule type" value="Genomic_DNA"/>
</dbReference>